<gene>
    <name evidence="2" type="ORF">TELCIR_15840</name>
</gene>
<proteinExistence type="inferred from homology"/>
<sequence length="205" mass="23390">GPLIMNNLDIGIEIQKIRGGSLINDLNMHMNIKLQCMGKSGSNCTWINGLKYYVYSAHDDTIYALFAILGIETKVISTLGYPDYSAATFIELWRNRTDDRPYFKLTYHQNDQNVTLYPITHYIDPCKGQVYCSLDKFQAFADRTRPDQPMDQAAPVCDATLQPRPDKPNHEYSQQKLVCDDFVDRSRELADQPFCDPQSKAAKGH</sequence>
<dbReference type="InterPro" id="IPR050645">
    <property type="entry name" value="Histidine_acid_phosphatase"/>
</dbReference>
<organism evidence="2 3">
    <name type="scientific">Teladorsagia circumcincta</name>
    <name type="common">Brown stomach worm</name>
    <name type="synonym">Ostertagia circumcincta</name>
    <dbReference type="NCBI Taxonomy" id="45464"/>
    <lineage>
        <taxon>Eukaryota</taxon>
        <taxon>Metazoa</taxon>
        <taxon>Ecdysozoa</taxon>
        <taxon>Nematoda</taxon>
        <taxon>Chromadorea</taxon>
        <taxon>Rhabditida</taxon>
        <taxon>Rhabditina</taxon>
        <taxon>Rhabditomorpha</taxon>
        <taxon>Strongyloidea</taxon>
        <taxon>Trichostrongylidae</taxon>
        <taxon>Teladorsagia</taxon>
    </lineage>
</organism>
<feature type="non-terminal residue" evidence="2">
    <location>
        <position position="1"/>
    </location>
</feature>
<dbReference type="InterPro" id="IPR029033">
    <property type="entry name" value="His_PPase_superfam"/>
</dbReference>
<dbReference type="CDD" id="cd07061">
    <property type="entry name" value="HP_HAP_like"/>
    <property type="match status" value="1"/>
</dbReference>
<dbReference type="Pfam" id="PF00328">
    <property type="entry name" value="His_Phos_2"/>
    <property type="match status" value="1"/>
</dbReference>
<evidence type="ECO:0000313" key="2">
    <source>
        <dbReference type="EMBL" id="PIO62597.1"/>
    </source>
</evidence>
<feature type="non-terminal residue" evidence="2">
    <location>
        <position position="205"/>
    </location>
</feature>
<reference evidence="2 3" key="1">
    <citation type="submission" date="2015-09" db="EMBL/GenBank/DDBJ databases">
        <title>Draft genome of the parasitic nematode Teladorsagia circumcincta isolate WARC Sus (inbred).</title>
        <authorList>
            <person name="Mitreva M."/>
        </authorList>
    </citation>
    <scope>NUCLEOTIDE SEQUENCE [LARGE SCALE GENOMIC DNA]</scope>
    <source>
        <strain evidence="2 3">S</strain>
    </source>
</reference>
<dbReference type="SUPFAM" id="SSF53254">
    <property type="entry name" value="Phosphoglycerate mutase-like"/>
    <property type="match status" value="1"/>
</dbReference>
<evidence type="ECO:0000256" key="1">
    <source>
        <dbReference type="ARBA" id="ARBA00005375"/>
    </source>
</evidence>
<name>A0A2G9TXE1_TELCI</name>
<evidence type="ECO:0000313" key="3">
    <source>
        <dbReference type="Proteomes" id="UP000230423"/>
    </source>
</evidence>
<protein>
    <recommendedName>
        <fullName evidence="4">Histidine acid phosphatase</fullName>
    </recommendedName>
</protein>
<dbReference type="PANTHER" id="PTHR11567">
    <property type="entry name" value="ACID PHOSPHATASE-RELATED"/>
    <property type="match status" value="1"/>
</dbReference>
<dbReference type="GO" id="GO:0016791">
    <property type="term" value="F:phosphatase activity"/>
    <property type="evidence" value="ECO:0007669"/>
    <property type="project" value="UniProtKB-ARBA"/>
</dbReference>
<evidence type="ECO:0008006" key="4">
    <source>
        <dbReference type="Google" id="ProtNLM"/>
    </source>
</evidence>
<dbReference type="PANTHER" id="PTHR11567:SF209">
    <property type="entry name" value="INTESTINAL ACID PHOSPHATASE"/>
    <property type="match status" value="1"/>
</dbReference>
<dbReference type="Proteomes" id="UP000230423">
    <property type="component" value="Unassembled WGS sequence"/>
</dbReference>
<dbReference type="InterPro" id="IPR000560">
    <property type="entry name" value="His_Pase_clade-2"/>
</dbReference>
<keyword evidence="3" id="KW-1185">Reference proteome</keyword>
<dbReference type="AlphaFoldDB" id="A0A2G9TXE1"/>
<dbReference type="Gene3D" id="3.40.50.1240">
    <property type="entry name" value="Phosphoglycerate mutase-like"/>
    <property type="match status" value="1"/>
</dbReference>
<dbReference type="EMBL" id="KZ351908">
    <property type="protein sequence ID" value="PIO62597.1"/>
    <property type="molecule type" value="Genomic_DNA"/>
</dbReference>
<comment type="similarity">
    <text evidence="1">Belongs to the histidine acid phosphatase family.</text>
</comment>
<accession>A0A2G9TXE1</accession>
<dbReference type="OrthoDB" id="258392at2759"/>